<organism evidence="7 8">
    <name type="scientific">Blautia caccae</name>
    <dbReference type="NCBI Taxonomy" id="3133175"/>
    <lineage>
        <taxon>Bacteria</taxon>
        <taxon>Bacillati</taxon>
        <taxon>Bacillota</taxon>
        <taxon>Clostridia</taxon>
        <taxon>Lachnospirales</taxon>
        <taxon>Lachnospiraceae</taxon>
        <taxon>Blautia</taxon>
    </lineage>
</organism>
<keyword evidence="3" id="KW-0472">Membrane</keyword>
<dbReference type="PROSITE" id="PS51257">
    <property type="entry name" value="PROKAR_LIPOPROTEIN"/>
    <property type="match status" value="1"/>
</dbReference>
<protein>
    <submittedName>
        <fullName evidence="7">Extracellular solute-binding protein</fullName>
    </submittedName>
</protein>
<comment type="caution">
    <text evidence="7">The sequence shown here is derived from an EMBL/GenBank/DDBJ whole genome shotgun (WGS) entry which is preliminary data.</text>
</comment>
<dbReference type="InterPro" id="IPR006059">
    <property type="entry name" value="SBP"/>
</dbReference>
<evidence type="ECO:0000256" key="2">
    <source>
        <dbReference type="ARBA" id="ARBA00022729"/>
    </source>
</evidence>
<feature type="signal peptide" evidence="6">
    <location>
        <begin position="1"/>
        <end position="20"/>
    </location>
</feature>
<evidence type="ECO:0000256" key="1">
    <source>
        <dbReference type="ARBA" id="ARBA00022475"/>
    </source>
</evidence>
<evidence type="ECO:0000256" key="3">
    <source>
        <dbReference type="ARBA" id="ARBA00023136"/>
    </source>
</evidence>
<evidence type="ECO:0000313" key="8">
    <source>
        <dbReference type="Proteomes" id="UP001457898"/>
    </source>
</evidence>
<sequence length="566" mass="62026">MKKKKILALMMAVSMAGSLAACGGGDSSKGTSKGGASEGSTEDGMVELTYMHKLNGTEKYVGDDDINNNVWTRCYQDDLGIKLNYTIAAAGDDYTQKLTMAIASNELPDLMDLPPEEFSELANAGMLADITDSYEKDASDLLKQTIEVDGGIQLASAKVDGKLYGLPQLSAADGTCDLLWIRTDWLENLGLKAPTTMDELIEVAKAFRYNDPDGNGQDDTWGIGFQKAIVSEDGASPGSYEGFFAAYGAYAKAWVKGDDGKITYSGINNGIKDALTQLNQMYEDGLIDPEFGVKDTVKLGEDISAGKVGMFYGLEGMPWGACKSNIENNPEAEWQCYPIVSATDEPAKPITYVRISRYYAANAKCEHPEALVKIANVFQDKINSLDSTEETLNTFGVDPETGINFAEYAAFGMDPAIQKCNTYYKEIKDTLEGNSKIEDIHPEAARYYNVIKTYIDGGMDKASNSLGWNYYKFIGPEGSWNTIINDYKANDKLVQSAFFGAPTPTMSTNLVSMDKLQSETFVNIIMGTQKPETFDDFVKQWKEMGGDTITDEVNEWYKKTLADVAE</sequence>
<evidence type="ECO:0000256" key="5">
    <source>
        <dbReference type="ARBA" id="ARBA00023288"/>
    </source>
</evidence>
<dbReference type="SUPFAM" id="SSF53850">
    <property type="entry name" value="Periplasmic binding protein-like II"/>
    <property type="match status" value="1"/>
</dbReference>
<dbReference type="PANTHER" id="PTHR43649:SF33">
    <property type="entry name" value="POLYGALACTURONAN_RHAMNOGALACTURONAN-BINDING PROTEIN YTCQ"/>
    <property type="match status" value="1"/>
</dbReference>
<evidence type="ECO:0000256" key="6">
    <source>
        <dbReference type="SAM" id="SignalP"/>
    </source>
</evidence>
<keyword evidence="8" id="KW-1185">Reference proteome</keyword>
<dbReference type="Pfam" id="PF01547">
    <property type="entry name" value="SBP_bac_1"/>
    <property type="match status" value="1"/>
</dbReference>
<proteinExistence type="predicted"/>
<keyword evidence="4" id="KW-0564">Palmitate</keyword>
<keyword evidence="1" id="KW-1003">Cell membrane</keyword>
<dbReference type="RefSeq" id="WP_148391856.1">
    <property type="nucleotide sequence ID" value="NZ_JBBMFP010000014.1"/>
</dbReference>
<dbReference type="CDD" id="cd13580">
    <property type="entry name" value="PBP2_AlgQ_like_1"/>
    <property type="match status" value="1"/>
</dbReference>
<reference evidence="7 8" key="1">
    <citation type="submission" date="2024-03" db="EMBL/GenBank/DDBJ databases">
        <title>Human intestinal bacterial collection.</title>
        <authorList>
            <person name="Pauvert C."/>
            <person name="Hitch T.C.A."/>
            <person name="Clavel T."/>
        </authorList>
    </citation>
    <scope>NUCLEOTIDE SEQUENCE [LARGE SCALE GENOMIC DNA]</scope>
    <source>
        <strain evidence="7 8">CLA-SR-H028</strain>
    </source>
</reference>
<feature type="chain" id="PRO_5046946839" evidence="6">
    <location>
        <begin position="21"/>
        <end position="566"/>
    </location>
</feature>
<gene>
    <name evidence="7" type="ORF">WMO65_15550</name>
</gene>
<dbReference type="InterPro" id="IPR050490">
    <property type="entry name" value="Bact_solute-bd_prot1"/>
</dbReference>
<accession>A0ABV1DPV7</accession>
<dbReference type="Proteomes" id="UP001457898">
    <property type="component" value="Unassembled WGS sequence"/>
</dbReference>
<dbReference type="PANTHER" id="PTHR43649">
    <property type="entry name" value="ARABINOSE-BINDING PROTEIN-RELATED"/>
    <property type="match status" value="1"/>
</dbReference>
<keyword evidence="5" id="KW-0449">Lipoprotein</keyword>
<dbReference type="Gene3D" id="3.40.190.10">
    <property type="entry name" value="Periplasmic binding protein-like II"/>
    <property type="match status" value="3"/>
</dbReference>
<evidence type="ECO:0000256" key="4">
    <source>
        <dbReference type="ARBA" id="ARBA00023139"/>
    </source>
</evidence>
<name>A0ABV1DPV7_9FIRM</name>
<dbReference type="EMBL" id="JBBMFP010000014">
    <property type="protein sequence ID" value="MEQ2432418.1"/>
    <property type="molecule type" value="Genomic_DNA"/>
</dbReference>
<keyword evidence="2 6" id="KW-0732">Signal</keyword>
<evidence type="ECO:0000313" key="7">
    <source>
        <dbReference type="EMBL" id="MEQ2432418.1"/>
    </source>
</evidence>